<reference evidence="5 6" key="1">
    <citation type="submission" date="2020-08" db="EMBL/GenBank/DDBJ databases">
        <title>Winkia gen. nov., sp. nov., isolated from faeces of the Anser albifrons in China.</title>
        <authorList>
            <person name="Liu Q."/>
        </authorList>
    </citation>
    <scope>NUCLEOTIDE SEQUENCE [LARGE SCALE GENOMIC DNA]</scope>
    <source>
        <strain evidence="5 6">C62</strain>
    </source>
</reference>
<dbReference type="PANTHER" id="PTHR43248">
    <property type="entry name" value="2-SUCCINYL-6-HYDROXY-2,4-CYCLOHEXADIENE-1-CARBOXYLATE SYNTHASE"/>
    <property type="match status" value="1"/>
</dbReference>
<sequence length="532" mass="56175">MRSRYRRACAVIATLACLAGITACHHEASGPVNTLDGTARVPEGLESFYAQTVTWHSCDHDTTTATARCGVIHVPLDYANPSGETIDIALLRIPATGTARGSLFVNPGGPGSSGVTFADQLADSLPDRIRDNFDIIGFDPRGVGHSTAITCVEPAQLDAFLDGTLNLPASDPAWHTADNVIATVGDAAGKSGRDDAAAYAWLGQACSASSGDLLAHVDTRSAARDLDIARATVGDDKLSYLGYSYGTYLGVTYIDLFPDNVGRIALDGVLGAGMSMDEVALAQGAGMEASLRHFVDFCLAGRSCPLTGDTETATRSILDFVDSLSETPLKTSTPKRPLTSVTAVTGIIGSLYAEASYPALREALRQAMTQHDGTQLQRLADHYTDRNADGTFGSNSNEAFVAINMLDYPIDGDATSWHTWMQQAASEAPLLVDSSGVSATTQLAWPTRSATTRTWVTGKGAQPALLISSLHDPATPHDMAVRTHEHLIGSRLITLDSWDHTSLNAGSSCVTDILVNYLVDGAVPAEKDITCD</sequence>
<name>A0A8I0GF26_9ACTO</name>
<feature type="signal peptide" evidence="3">
    <location>
        <begin position="1"/>
        <end position="28"/>
    </location>
</feature>
<dbReference type="GO" id="GO:0016787">
    <property type="term" value="F:hydrolase activity"/>
    <property type="evidence" value="ECO:0007669"/>
    <property type="project" value="UniProtKB-KW"/>
</dbReference>
<evidence type="ECO:0000313" key="6">
    <source>
        <dbReference type="Proteomes" id="UP000627538"/>
    </source>
</evidence>
<dbReference type="Proteomes" id="UP000627538">
    <property type="component" value="Unassembled WGS sequence"/>
</dbReference>
<dbReference type="EMBL" id="JACRUO010000001">
    <property type="protein sequence ID" value="MBD3689667.1"/>
    <property type="molecule type" value="Genomic_DNA"/>
</dbReference>
<evidence type="ECO:0000256" key="3">
    <source>
        <dbReference type="SAM" id="SignalP"/>
    </source>
</evidence>
<keyword evidence="6" id="KW-1185">Reference proteome</keyword>
<dbReference type="AlphaFoldDB" id="A0A8I0GF26"/>
<evidence type="ECO:0000256" key="1">
    <source>
        <dbReference type="ARBA" id="ARBA00010088"/>
    </source>
</evidence>
<dbReference type="PROSITE" id="PS51257">
    <property type="entry name" value="PROKAR_LIPOPROTEIN"/>
    <property type="match status" value="1"/>
</dbReference>
<dbReference type="SUPFAM" id="SSF53474">
    <property type="entry name" value="alpha/beta-Hydrolases"/>
    <property type="match status" value="1"/>
</dbReference>
<accession>A0A8I0GF26</accession>
<keyword evidence="2 5" id="KW-0378">Hydrolase</keyword>
<proteinExistence type="inferred from homology"/>
<dbReference type="Gene3D" id="3.40.50.1820">
    <property type="entry name" value="alpha/beta hydrolase"/>
    <property type="match status" value="1"/>
</dbReference>
<feature type="domain" description="AB hydrolase-1" evidence="4">
    <location>
        <begin position="103"/>
        <end position="501"/>
    </location>
</feature>
<feature type="chain" id="PRO_5034778630" evidence="3">
    <location>
        <begin position="29"/>
        <end position="532"/>
    </location>
</feature>
<keyword evidence="3" id="KW-0732">Signal</keyword>
<dbReference type="InterPro" id="IPR029058">
    <property type="entry name" value="AB_hydrolase_fold"/>
</dbReference>
<dbReference type="Pfam" id="PF00561">
    <property type="entry name" value="Abhydrolase_1"/>
    <property type="match status" value="1"/>
</dbReference>
<dbReference type="PANTHER" id="PTHR43248:SF25">
    <property type="entry name" value="AB HYDROLASE-1 DOMAIN-CONTAINING PROTEIN-RELATED"/>
    <property type="match status" value="1"/>
</dbReference>
<gene>
    <name evidence="5" type="ORF">H8R10_05430</name>
</gene>
<dbReference type="InterPro" id="IPR000073">
    <property type="entry name" value="AB_hydrolase_1"/>
</dbReference>
<evidence type="ECO:0000313" key="5">
    <source>
        <dbReference type="EMBL" id="MBD3689667.1"/>
    </source>
</evidence>
<organism evidence="5 6">
    <name type="scientific">Nanchangia anserum</name>
    <dbReference type="NCBI Taxonomy" id="2692125"/>
    <lineage>
        <taxon>Bacteria</taxon>
        <taxon>Bacillati</taxon>
        <taxon>Actinomycetota</taxon>
        <taxon>Actinomycetes</taxon>
        <taxon>Actinomycetales</taxon>
        <taxon>Actinomycetaceae</taxon>
        <taxon>Nanchangia</taxon>
    </lineage>
</organism>
<evidence type="ECO:0000256" key="2">
    <source>
        <dbReference type="ARBA" id="ARBA00022801"/>
    </source>
</evidence>
<dbReference type="InterPro" id="IPR051601">
    <property type="entry name" value="Serine_prot/Carboxylest_S33"/>
</dbReference>
<protein>
    <submittedName>
        <fullName evidence="5">Alpha/beta fold hydrolase</fullName>
    </submittedName>
</protein>
<evidence type="ECO:0000259" key="4">
    <source>
        <dbReference type="Pfam" id="PF00561"/>
    </source>
</evidence>
<comment type="similarity">
    <text evidence="1">Belongs to the peptidase S33 family.</text>
</comment>
<dbReference type="RefSeq" id="WP_191071698.1">
    <property type="nucleotide sequence ID" value="NZ_CP060506.1"/>
</dbReference>
<comment type="caution">
    <text evidence="5">The sequence shown here is derived from an EMBL/GenBank/DDBJ whole genome shotgun (WGS) entry which is preliminary data.</text>
</comment>